<dbReference type="Proteomes" id="UP000077734">
    <property type="component" value="Unassembled WGS sequence"/>
</dbReference>
<dbReference type="EMBL" id="LUUL01000071">
    <property type="protein sequence ID" value="OAI26395.1"/>
    <property type="molecule type" value="Genomic_DNA"/>
</dbReference>
<dbReference type="InterPro" id="IPR050832">
    <property type="entry name" value="Bact_Acetyltransf"/>
</dbReference>
<dbReference type="SUPFAM" id="SSF55729">
    <property type="entry name" value="Acyl-CoA N-acyltransferases (Nat)"/>
    <property type="match status" value="1"/>
</dbReference>
<evidence type="ECO:0000313" key="3">
    <source>
        <dbReference type="EMBL" id="OAI26395.1"/>
    </source>
</evidence>
<dbReference type="InterPro" id="IPR000182">
    <property type="entry name" value="GNAT_dom"/>
</dbReference>
<keyword evidence="2" id="KW-0012">Acyltransferase</keyword>
<dbReference type="GO" id="GO:0016747">
    <property type="term" value="F:acyltransferase activity, transferring groups other than amino-acyl groups"/>
    <property type="evidence" value="ECO:0007669"/>
    <property type="project" value="InterPro"/>
</dbReference>
<keyword evidence="4" id="KW-1185">Reference proteome</keyword>
<dbReference type="PROSITE" id="PS51186">
    <property type="entry name" value="GNAT"/>
    <property type="match status" value="1"/>
</dbReference>
<organism evidence="3 4">
    <name type="scientific">Methylomonas koyamae</name>
    <dbReference type="NCBI Taxonomy" id="702114"/>
    <lineage>
        <taxon>Bacteria</taxon>
        <taxon>Pseudomonadati</taxon>
        <taxon>Pseudomonadota</taxon>
        <taxon>Gammaproteobacteria</taxon>
        <taxon>Methylococcales</taxon>
        <taxon>Methylococcaceae</taxon>
        <taxon>Methylomonas</taxon>
    </lineage>
</organism>
<dbReference type="PANTHER" id="PTHR43877:SF1">
    <property type="entry name" value="ACETYLTRANSFERASE"/>
    <property type="match status" value="1"/>
</dbReference>
<proteinExistence type="predicted"/>
<protein>
    <submittedName>
        <fullName evidence="3">Uncharacterized protein</fullName>
    </submittedName>
</protein>
<name>A0A291IDL9_9GAMM</name>
<dbReference type="Pfam" id="PF00583">
    <property type="entry name" value="Acetyltransf_1"/>
    <property type="match status" value="1"/>
</dbReference>
<keyword evidence="1" id="KW-0808">Transferase</keyword>
<dbReference type="Gene3D" id="3.40.630.30">
    <property type="match status" value="1"/>
</dbReference>
<reference evidence="3 4" key="1">
    <citation type="submission" date="2016-03" db="EMBL/GenBank/DDBJ databases">
        <authorList>
            <person name="Heylen K."/>
            <person name="De Vos P."/>
            <person name="Vekeman B."/>
        </authorList>
    </citation>
    <scope>NUCLEOTIDE SEQUENCE [LARGE SCALE GENOMIC DNA]</scope>
    <source>
        <strain evidence="3 4">R-49807</strain>
    </source>
</reference>
<evidence type="ECO:0000313" key="4">
    <source>
        <dbReference type="Proteomes" id="UP000077734"/>
    </source>
</evidence>
<dbReference type="KEGG" id="mko:MKLM6_0137"/>
<evidence type="ECO:0000256" key="2">
    <source>
        <dbReference type="ARBA" id="ARBA00023315"/>
    </source>
</evidence>
<gene>
    <name evidence="3" type="ORF">A1356_11315</name>
</gene>
<dbReference type="PANTHER" id="PTHR43877">
    <property type="entry name" value="AMINOALKYLPHOSPHONATE N-ACETYLTRANSFERASE-RELATED-RELATED"/>
    <property type="match status" value="1"/>
</dbReference>
<comment type="caution">
    <text evidence="3">The sequence shown here is derived from an EMBL/GenBank/DDBJ whole genome shotgun (WGS) entry which is preliminary data.</text>
</comment>
<sequence length="164" mass="17935">MIIRYAVNGDARALLSLFSKLDYESDFMLFEPGERQTTESEQVAIIEAFANTGGRFMFVAETADELVGFCVLVGNQQRRSAHMASLVVGVAQAHWRRGAGAKLMAAAIEQAAASGISRIELTVRTDNVAALALYRKFGFAIEGVRTGSLEIGGRLFDEYYMARV</sequence>
<evidence type="ECO:0000256" key="1">
    <source>
        <dbReference type="ARBA" id="ARBA00022679"/>
    </source>
</evidence>
<dbReference type="CDD" id="cd04301">
    <property type="entry name" value="NAT_SF"/>
    <property type="match status" value="1"/>
</dbReference>
<accession>A0A291IDL9</accession>
<dbReference type="RefSeq" id="WP_064027033.1">
    <property type="nucleotide sequence ID" value="NZ_CP023669.1"/>
</dbReference>
<dbReference type="AlphaFoldDB" id="A0A291IDL9"/>
<dbReference type="InterPro" id="IPR016181">
    <property type="entry name" value="Acyl_CoA_acyltransferase"/>
</dbReference>